<keyword evidence="8" id="KW-1185">Reference proteome</keyword>
<dbReference type="SUPFAM" id="SSF51905">
    <property type="entry name" value="FAD/NAD(P)-binding domain"/>
    <property type="match status" value="1"/>
</dbReference>
<dbReference type="AlphaFoldDB" id="A0A6L9SAE7"/>
<dbReference type="Proteomes" id="UP000475214">
    <property type="component" value="Unassembled WGS sequence"/>
</dbReference>
<feature type="domain" description="FAD/NAD(P)-binding" evidence="6">
    <location>
        <begin position="11"/>
        <end position="282"/>
    </location>
</feature>
<dbReference type="InterPro" id="IPR023753">
    <property type="entry name" value="FAD/NAD-binding_dom"/>
</dbReference>
<evidence type="ECO:0000313" key="8">
    <source>
        <dbReference type="Proteomes" id="UP000475214"/>
    </source>
</evidence>
<keyword evidence="5" id="KW-0560">Oxidoreductase</keyword>
<dbReference type="PANTHER" id="PTHR42913:SF3">
    <property type="entry name" value="64 KDA MITOCHONDRIAL NADH DEHYDROGENASE (EUROFUNG)"/>
    <property type="match status" value="1"/>
</dbReference>
<dbReference type="Gene3D" id="3.50.50.100">
    <property type="match status" value="1"/>
</dbReference>
<dbReference type="EMBL" id="JAAGOA010000007">
    <property type="protein sequence ID" value="NEE00950.1"/>
    <property type="molecule type" value="Genomic_DNA"/>
</dbReference>
<comment type="caution">
    <text evidence="7">The sequence shown here is derived from an EMBL/GenBank/DDBJ whole genome shotgun (WGS) entry which is preliminary data.</text>
</comment>
<evidence type="ECO:0000256" key="1">
    <source>
        <dbReference type="ARBA" id="ARBA00001974"/>
    </source>
</evidence>
<reference evidence="7 8" key="1">
    <citation type="submission" date="2020-02" db="EMBL/GenBank/DDBJ databases">
        <authorList>
            <person name="Li X.-J."/>
            <person name="Han X.-M."/>
        </authorList>
    </citation>
    <scope>NUCLEOTIDE SEQUENCE [LARGE SCALE GENOMIC DNA]</scope>
    <source>
        <strain evidence="7 8">CCTCC AB 2017055</strain>
    </source>
</reference>
<evidence type="ECO:0000313" key="7">
    <source>
        <dbReference type="EMBL" id="NEE00950.1"/>
    </source>
</evidence>
<evidence type="ECO:0000256" key="3">
    <source>
        <dbReference type="ARBA" id="ARBA00022630"/>
    </source>
</evidence>
<name>A0A6L9SAE7_9ACTN</name>
<evidence type="ECO:0000259" key="6">
    <source>
        <dbReference type="Pfam" id="PF07992"/>
    </source>
</evidence>
<comment type="cofactor">
    <cofactor evidence="1">
        <name>FAD</name>
        <dbReference type="ChEBI" id="CHEBI:57692"/>
    </cofactor>
</comment>
<dbReference type="Pfam" id="PF07992">
    <property type="entry name" value="Pyr_redox_2"/>
    <property type="match status" value="1"/>
</dbReference>
<dbReference type="InterPro" id="IPR036188">
    <property type="entry name" value="FAD/NAD-bd_sf"/>
</dbReference>
<gene>
    <name evidence="7" type="ORF">G1H10_12310</name>
</gene>
<dbReference type="GO" id="GO:0003955">
    <property type="term" value="F:NAD(P)H dehydrogenase (quinone) activity"/>
    <property type="evidence" value="ECO:0007669"/>
    <property type="project" value="TreeGrafter"/>
</dbReference>
<comment type="similarity">
    <text evidence="2">Belongs to the NADH dehydrogenase family.</text>
</comment>
<protein>
    <submittedName>
        <fullName evidence="7">FAD-dependent oxidoreductase</fullName>
    </submittedName>
</protein>
<sequence>MNTTTRSTRHRVVVLGAGYAGMSAATGLAKRLHPDTARVHLVNARDHFVQRPRLHQVATGQHIRERSLAEPFGRAPVNLTVGWIHEIDLDNRRVDIATTGGTTSLQYDTLVYALGTSIDTTTVPGIEEYAHTLDPADAARIAGKLADLDRGTVIVCGGGLTGIEAATEFAERYPQLTVRLVSRGRPGGWLSDRARAHVEAAFDRLGVEVLADREITAVEDGVVRLGDGSGIPFDLCLWAGGFRVSPLAADAGLAVDERGRALVDQTLRSVSHPEVYVIGDAAAARGPWGDAIAYGCRTGGFLGLYAPGAVMAALTGRDPKAFGFRYIHQCISLGRRDAVIQFVHQNDESPRRRILTGRAAVWYKDIVLNSGTWVFRRPGPILPWRKTKVPTTPGRPVTHV</sequence>
<evidence type="ECO:0000256" key="5">
    <source>
        <dbReference type="ARBA" id="ARBA00023002"/>
    </source>
</evidence>
<dbReference type="PRINTS" id="PR00368">
    <property type="entry name" value="FADPNR"/>
</dbReference>
<keyword evidence="3" id="KW-0285">Flavoprotein</keyword>
<dbReference type="GO" id="GO:0019646">
    <property type="term" value="P:aerobic electron transport chain"/>
    <property type="evidence" value="ECO:0007669"/>
    <property type="project" value="TreeGrafter"/>
</dbReference>
<accession>A0A6L9SAE7</accession>
<organism evidence="7 8">
    <name type="scientific">Phytoactinopolyspora halotolerans</name>
    <dbReference type="NCBI Taxonomy" id="1981512"/>
    <lineage>
        <taxon>Bacteria</taxon>
        <taxon>Bacillati</taxon>
        <taxon>Actinomycetota</taxon>
        <taxon>Actinomycetes</taxon>
        <taxon>Jiangellales</taxon>
        <taxon>Jiangellaceae</taxon>
        <taxon>Phytoactinopolyspora</taxon>
    </lineage>
</organism>
<evidence type="ECO:0000256" key="4">
    <source>
        <dbReference type="ARBA" id="ARBA00022827"/>
    </source>
</evidence>
<dbReference type="PANTHER" id="PTHR42913">
    <property type="entry name" value="APOPTOSIS-INDUCING FACTOR 1"/>
    <property type="match status" value="1"/>
</dbReference>
<dbReference type="InterPro" id="IPR051169">
    <property type="entry name" value="NADH-Q_oxidoreductase"/>
</dbReference>
<evidence type="ECO:0000256" key="2">
    <source>
        <dbReference type="ARBA" id="ARBA00005272"/>
    </source>
</evidence>
<proteinExistence type="inferred from homology"/>
<dbReference type="RefSeq" id="WP_163737613.1">
    <property type="nucleotide sequence ID" value="NZ_JAAGOA010000007.1"/>
</dbReference>
<dbReference type="PRINTS" id="PR00411">
    <property type="entry name" value="PNDRDTASEI"/>
</dbReference>
<keyword evidence="4" id="KW-0274">FAD</keyword>